<evidence type="ECO:0000313" key="2">
    <source>
        <dbReference type="EMBL" id="GBP64999.1"/>
    </source>
</evidence>
<keyword evidence="3" id="KW-1185">Reference proteome</keyword>
<protein>
    <submittedName>
        <fullName evidence="2">Uncharacterized protein</fullName>
    </submittedName>
</protein>
<dbReference type="AlphaFoldDB" id="A0A4C1XS35"/>
<feature type="region of interest" description="Disordered" evidence="1">
    <location>
        <begin position="31"/>
        <end position="60"/>
    </location>
</feature>
<proteinExistence type="predicted"/>
<evidence type="ECO:0000313" key="3">
    <source>
        <dbReference type="Proteomes" id="UP000299102"/>
    </source>
</evidence>
<gene>
    <name evidence="2" type="ORF">EVAR_50683_1</name>
</gene>
<sequence>MLPDNGNPSAASSLSTADAFEAAPALAQTRKTGYSAGVATVTSPSAPDDESERPSVSTVDSLCATAQDRRVNDGQRSATHCGGADTRLVAAEAPKVHKLVSPVSPGASMQIRD</sequence>
<name>A0A4C1XS35_EUMVA</name>
<dbReference type="EMBL" id="BGZK01000916">
    <property type="protein sequence ID" value="GBP64999.1"/>
    <property type="molecule type" value="Genomic_DNA"/>
</dbReference>
<dbReference type="Proteomes" id="UP000299102">
    <property type="component" value="Unassembled WGS sequence"/>
</dbReference>
<comment type="caution">
    <text evidence="2">The sequence shown here is derived from an EMBL/GenBank/DDBJ whole genome shotgun (WGS) entry which is preliminary data.</text>
</comment>
<accession>A0A4C1XS35</accession>
<evidence type="ECO:0000256" key="1">
    <source>
        <dbReference type="SAM" id="MobiDB-lite"/>
    </source>
</evidence>
<organism evidence="2 3">
    <name type="scientific">Eumeta variegata</name>
    <name type="common">Bagworm moth</name>
    <name type="synonym">Eumeta japonica</name>
    <dbReference type="NCBI Taxonomy" id="151549"/>
    <lineage>
        <taxon>Eukaryota</taxon>
        <taxon>Metazoa</taxon>
        <taxon>Ecdysozoa</taxon>
        <taxon>Arthropoda</taxon>
        <taxon>Hexapoda</taxon>
        <taxon>Insecta</taxon>
        <taxon>Pterygota</taxon>
        <taxon>Neoptera</taxon>
        <taxon>Endopterygota</taxon>
        <taxon>Lepidoptera</taxon>
        <taxon>Glossata</taxon>
        <taxon>Ditrysia</taxon>
        <taxon>Tineoidea</taxon>
        <taxon>Psychidae</taxon>
        <taxon>Oiketicinae</taxon>
        <taxon>Eumeta</taxon>
    </lineage>
</organism>
<reference evidence="2 3" key="1">
    <citation type="journal article" date="2019" name="Commun. Biol.">
        <title>The bagworm genome reveals a unique fibroin gene that provides high tensile strength.</title>
        <authorList>
            <person name="Kono N."/>
            <person name="Nakamura H."/>
            <person name="Ohtoshi R."/>
            <person name="Tomita M."/>
            <person name="Numata K."/>
            <person name="Arakawa K."/>
        </authorList>
    </citation>
    <scope>NUCLEOTIDE SEQUENCE [LARGE SCALE GENOMIC DNA]</scope>
</reference>